<dbReference type="GO" id="GO:0022857">
    <property type="term" value="F:transmembrane transporter activity"/>
    <property type="evidence" value="ECO:0007669"/>
    <property type="project" value="InterPro"/>
</dbReference>
<reference evidence="9" key="1">
    <citation type="submission" date="2017-08" db="EMBL/GenBank/DDBJ databases">
        <authorList>
            <person name="Cuomo C."/>
            <person name="Billmyre B."/>
            <person name="Heitman J."/>
        </authorList>
    </citation>
    <scope>NUCLEOTIDE SEQUENCE</scope>
    <source>
        <strain evidence="9">CBS 12478</strain>
    </source>
</reference>
<feature type="transmembrane region" description="Helical" evidence="7">
    <location>
        <begin position="324"/>
        <end position="342"/>
    </location>
</feature>
<feature type="transmembrane region" description="Helical" evidence="7">
    <location>
        <begin position="159"/>
        <end position="179"/>
    </location>
</feature>
<dbReference type="EMBL" id="CP144055">
    <property type="protein sequence ID" value="WWD18258.1"/>
    <property type="molecule type" value="Genomic_DNA"/>
</dbReference>
<protein>
    <recommendedName>
        <fullName evidence="8">Major facilitator superfamily (MFS) profile domain-containing protein</fullName>
    </recommendedName>
</protein>
<organism evidence="9 10">
    <name type="scientific">Kwoniella shandongensis</name>
    <dbReference type="NCBI Taxonomy" id="1734106"/>
    <lineage>
        <taxon>Eukaryota</taxon>
        <taxon>Fungi</taxon>
        <taxon>Dikarya</taxon>
        <taxon>Basidiomycota</taxon>
        <taxon>Agaricomycotina</taxon>
        <taxon>Tremellomycetes</taxon>
        <taxon>Tremellales</taxon>
        <taxon>Cryptococcaceae</taxon>
        <taxon>Kwoniella</taxon>
    </lineage>
</organism>
<dbReference type="InterPro" id="IPR036259">
    <property type="entry name" value="MFS_trans_sf"/>
</dbReference>
<dbReference type="PROSITE" id="PS50850">
    <property type="entry name" value="MFS"/>
    <property type="match status" value="1"/>
</dbReference>
<dbReference type="Pfam" id="PF07690">
    <property type="entry name" value="MFS_1"/>
    <property type="match status" value="1"/>
</dbReference>
<feature type="transmembrane region" description="Helical" evidence="7">
    <location>
        <begin position="290"/>
        <end position="312"/>
    </location>
</feature>
<feature type="transmembrane region" description="Helical" evidence="7">
    <location>
        <begin position="385"/>
        <end position="402"/>
    </location>
</feature>
<feature type="transmembrane region" description="Helical" evidence="7">
    <location>
        <begin position="354"/>
        <end position="373"/>
    </location>
</feature>
<dbReference type="InterPro" id="IPR020846">
    <property type="entry name" value="MFS_dom"/>
</dbReference>
<accession>A0AAJ8LGN4</accession>
<feature type="transmembrane region" description="Helical" evidence="7">
    <location>
        <begin position="445"/>
        <end position="466"/>
    </location>
</feature>
<evidence type="ECO:0000313" key="9">
    <source>
        <dbReference type="EMBL" id="WWD18258.1"/>
    </source>
</evidence>
<keyword evidence="2" id="KW-0813">Transport</keyword>
<dbReference type="FunFam" id="1.20.1250.20:FF:000064">
    <property type="entry name" value="MFS allantoate transporter"/>
    <property type="match status" value="1"/>
</dbReference>
<dbReference type="SUPFAM" id="SSF103473">
    <property type="entry name" value="MFS general substrate transporter"/>
    <property type="match status" value="1"/>
</dbReference>
<gene>
    <name evidence="9" type="ORF">CI109_102708</name>
</gene>
<dbReference type="Proteomes" id="UP000322225">
    <property type="component" value="Chromosome 5"/>
</dbReference>
<feature type="transmembrane region" description="Helical" evidence="7">
    <location>
        <begin position="414"/>
        <end position="433"/>
    </location>
</feature>
<name>A0AAJ8LGN4_9TREE</name>
<dbReference type="AlphaFoldDB" id="A0AAJ8LGN4"/>
<dbReference type="InterPro" id="IPR011701">
    <property type="entry name" value="MFS"/>
</dbReference>
<comment type="similarity">
    <text evidence="6">Belongs to the major facilitator superfamily. Allantoate permease family.</text>
</comment>
<feature type="transmembrane region" description="Helical" evidence="7">
    <location>
        <begin position="220"/>
        <end position="253"/>
    </location>
</feature>
<feature type="transmembrane region" description="Helical" evidence="7">
    <location>
        <begin position="186"/>
        <end position="208"/>
    </location>
</feature>
<evidence type="ECO:0000256" key="3">
    <source>
        <dbReference type="ARBA" id="ARBA00022692"/>
    </source>
</evidence>
<feature type="transmembrane region" description="Helical" evidence="7">
    <location>
        <begin position="61"/>
        <end position="85"/>
    </location>
</feature>
<sequence length="508" mass="56684">MNSISDIFSTREAIPLAMDKEHVTDQDIRIVEANETNVKELTHIDYTDDEEKKVVRKIDAIVLLIFACIYMFQYLDKIALSYAAIFGLRTDLKLVGQQYSWASSVFYFGQFAFEWVGIYLLHKLPIKQVVGVSIVVWGAIMMCLAAANNFAGLATVRFFLGLAEGAVAPAFVILTSFWWKKKEQPIRVATFVSANAMAQIVGALLLYGCGSIKTAAIKGFRISFLLAGAITILLGVTFLIVIPLTPATAWFLNPRQREIAVYRVARERASFQHTQFDTQQAWATFKDPRLYLVFFWAVLVCMTSVVIFGSIVINGLGFSPFRTLVIGLPGPALQLTTIWLGALGTRFFPNRRGVIQCLLILPPWTGCIMMYALPYSNKWALTGGYWLATCNSSVFVVNMSLIASNFKGHTRKTIVSFAYFIGYCVGSIVGPQMFLATESPTYPTAMKACISLYAVYILAQAAYLVLSYYENKRRDKLAAEGDESAVPRPASDEDNRTDLEDLSFRYVL</sequence>
<evidence type="ECO:0000256" key="5">
    <source>
        <dbReference type="ARBA" id="ARBA00023136"/>
    </source>
</evidence>
<feature type="domain" description="Major facilitator superfamily (MFS) profile" evidence="8">
    <location>
        <begin position="62"/>
        <end position="474"/>
    </location>
</feature>
<evidence type="ECO:0000256" key="7">
    <source>
        <dbReference type="SAM" id="Phobius"/>
    </source>
</evidence>
<dbReference type="PANTHER" id="PTHR43791">
    <property type="entry name" value="PERMEASE-RELATED"/>
    <property type="match status" value="1"/>
</dbReference>
<feature type="transmembrane region" description="Helical" evidence="7">
    <location>
        <begin position="129"/>
        <end position="147"/>
    </location>
</feature>
<dbReference type="KEGG" id="ksn:43590267"/>
<evidence type="ECO:0000256" key="4">
    <source>
        <dbReference type="ARBA" id="ARBA00022989"/>
    </source>
</evidence>
<proteinExistence type="inferred from homology"/>
<dbReference type="Gene3D" id="1.20.1250.20">
    <property type="entry name" value="MFS general substrate transporter like domains"/>
    <property type="match status" value="1"/>
</dbReference>
<evidence type="ECO:0000256" key="1">
    <source>
        <dbReference type="ARBA" id="ARBA00004141"/>
    </source>
</evidence>
<dbReference type="PANTHER" id="PTHR43791:SF103">
    <property type="entry name" value="MAJOR FACILITATOR SUPERFAMILY (MFS) PROFILE DOMAIN-CONTAINING PROTEIN-RELATED"/>
    <property type="match status" value="1"/>
</dbReference>
<evidence type="ECO:0000256" key="2">
    <source>
        <dbReference type="ARBA" id="ARBA00022448"/>
    </source>
</evidence>
<dbReference type="RefSeq" id="XP_031859695.2">
    <property type="nucleotide sequence ID" value="XM_032006114.2"/>
</dbReference>
<dbReference type="GO" id="GO:0016020">
    <property type="term" value="C:membrane"/>
    <property type="evidence" value="ECO:0007669"/>
    <property type="project" value="UniProtKB-SubCell"/>
</dbReference>
<evidence type="ECO:0000256" key="6">
    <source>
        <dbReference type="ARBA" id="ARBA00037968"/>
    </source>
</evidence>
<comment type="subcellular location">
    <subcellularLocation>
        <location evidence="1">Membrane</location>
        <topology evidence="1">Multi-pass membrane protein</topology>
    </subcellularLocation>
</comment>
<dbReference type="GeneID" id="43590267"/>
<evidence type="ECO:0000259" key="8">
    <source>
        <dbReference type="PROSITE" id="PS50850"/>
    </source>
</evidence>
<feature type="transmembrane region" description="Helical" evidence="7">
    <location>
        <begin position="105"/>
        <end position="122"/>
    </location>
</feature>
<evidence type="ECO:0000313" key="10">
    <source>
        <dbReference type="Proteomes" id="UP000322225"/>
    </source>
</evidence>
<keyword evidence="10" id="KW-1185">Reference proteome</keyword>
<keyword evidence="5 7" id="KW-0472">Membrane</keyword>
<keyword evidence="4 7" id="KW-1133">Transmembrane helix</keyword>
<reference evidence="9" key="2">
    <citation type="submission" date="2024-01" db="EMBL/GenBank/DDBJ databases">
        <title>Comparative genomics of Cryptococcus and Kwoniella reveals pathogenesis evolution and contrasting modes of karyotype evolution via chromosome fusion or intercentromeric recombination.</title>
        <authorList>
            <person name="Coelho M.A."/>
            <person name="David-Palma M."/>
            <person name="Shea T."/>
            <person name="Bowers K."/>
            <person name="McGinley-Smith S."/>
            <person name="Mohammad A.W."/>
            <person name="Gnirke A."/>
            <person name="Yurkov A.M."/>
            <person name="Nowrousian M."/>
            <person name="Sun S."/>
            <person name="Cuomo C.A."/>
            <person name="Heitman J."/>
        </authorList>
    </citation>
    <scope>NUCLEOTIDE SEQUENCE</scope>
    <source>
        <strain evidence="9">CBS 12478</strain>
    </source>
</reference>
<keyword evidence="3 7" id="KW-0812">Transmembrane</keyword>